<keyword evidence="3" id="KW-1185">Reference proteome</keyword>
<reference evidence="2" key="1">
    <citation type="submission" date="2021-02" db="EMBL/GenBank/DDBJ databases">
        <title>First Annotated Genome of the Yellow-green Alga Tribonema minus.</title>
        <authorList>
            <person name="Mahan K.M."/>
        </authorList>
    </citation>
    <scope>NUCLEOTIDE SEQUENCE</scope>
    <source>
        <strain evidence="2">UTEX B ZZ1240</strain>
    </source>
</reference>
<feature type="compositionally biased region" description="Basic and acidic residues" evidence="1">
    <location>
        <begin position="8"/>
        <end position="18"/>
    </location>
</feature>
<dbReference type="AlphaFoldDB" id="A0A836CN03"/>
<protein>
    <submittedName>
        <fullName evidence="2">Uncharacterized protein</fullName>
    </submittedName>
</protein>
<evidence type="ECO:0000313" key="3">
    <source>
        <dbReference type="Proteomes" id="UP000664859"/>
    </source>
</evidence>
<gene>
    <name evidence="2" type="ORF">JKP88DRAFT_251696</name>
</gene>
<dbReference type="Proteomes" id="UP000664859">
    <property type="component" value="Unassembled WGS sequence"/>
</dbReference>
<name>A0A836CN03_9STRA</name>
<proteinExistence type="predicted"/>
<evidence type="ECO:0000256" key="1">
    <source>
        <dbReference type="SAM" id="MobiDB-lite"/>
    </source>
</evidence>
<evidence type="ECO:0000313" key="2">
    <source>
        <dbReference type="EMBL" id="KAG5191364.1"/>
    </source>
</evidence>
<feature type="region of interest" description="Disordered" evidence="1">
    <location>
        <begin position="1"/>
        <end position="21"/>
    </location>
</feature>
<sequence length="149" mass="16544">MVATQSKTRADLNKENRVRRNSRHVKRTTEGRYTYDMAVKAAEECGFKVIRDEAAWNAQAPVWPSWRTLRIVDRNPIMLNHIMSGNTRSNAPSDAEKAASKAKNSKSHKDFNLGQKHRHEASGIKAALRVLDPTGLVETAPLPDGLGGV</sequence>
<organism evidence="2 3">
    <name type="scientific">Tribonema minus</name>
    <dbReference type="NCBI Taxonomy" id="303371"/>
    <lineage>
        <taxon>Eukaryota</taxon>
        <taxon>Sar</taxon>
        <taxon>Stramenopiles</taxon>
        <taxon>Ochrophyta</taxon>
        <taxon>PX clade</taxon>
        <taxon>Xanthophyceae</taxon>
        <taxon>Tribonematales</taxon>
        <taxon>Tribonemataceae</taxon>
        <taxon>Tribonema</taxon>
    </lineage>
</organism>
<dbReference type="EMBL" id="JAFCMP010000021">
    <property type="protein sequence ID" value="KAG5191364.1"/>
    <property type="molecule type" value="Genomic_DNA"/>
</dbReference>
<comment type="caution">
    <text evidence="2">The sequence shown here is derived from an EMBL/GenBank/DDBJ whole genome shotgun (WGS) entry which is preliminary data.</text>
</comment>
<accession>A0A836CN03</accession>
<feature type="region of interest" description="Disordered" evidence="1">
    <location>
        <begin position="84"/>
        <end position="118"/>
    </location>
</feature>